<dbReference type="Proteomes" id="UP000176723">
    <property type="component" value="Unassembled WGS sequence"/>
</dbReference>
<dbReference type="AlphaFoldDB" id="A0A1G1VZD7"/>
<gene>
    <name evidence="2" type="ORF">A3A65_01225</name>
</gene>
<keyword evidence="1" id="KW-1133">Transmembrane helix</keyword>
<evidence type="ECO:0000256" key="1">
    <source>
        <dbReference type="SAM" id="Phobius"/>
    </source>
</evidence>
<reference evidence="2 3" key="1">
    <citation type="journal article" date="2016" name="Nat. Commun.">
        <title>Thousands of microbial genomes shed light on interconnected biogeochemical processes in an aquifer system.</title>
        <authorList>
            <person name="Anantharaman K."/>
            <person name="Brown C.T."/>
            <person name="Hug L.A."/>
            <person name="Sharon I."/>
            <person name="Castelle C.J."/>
            <person name="Probst A.J."/>
            <person name="Thomas B.C."/>
            <person name="Singh A."/>
            <person name="Wilkins M.J."/>
            <person name="Karaoz U."/>
            <person name="Brodie E.L."/>
            <person name="Williams K.H."/>
            <person name="Hubbard S.S."/>
            <person name="Banfield J.F."/>
        </authorList>
    </citation>
    <scope>NUCLEOTIDE SEQUENCE [LARGE SCALE GENOMIC DNA]</scope>
</reference>
<dbReference type="EMBL" id="MHCL01000023">
    <property type="protein sequence ID" value="OGY20778.1"/>
    <property type="molecule type" value="Genomic_DNA"/>
</dbReference>
<protein>
    <submittedName>
        <fullName evidence="2">Uncharacterized protein</fullName>
    </submittedName>
</protein>
<feature type="transmembrane region" description="Helical" evidence="1">
    <location>
        <begin position="26"/>
        <end position="47"/>
    </location>
</feature>
<comment type="caution">
    <text evidence="2">The sequence shown here is derived from an EMBL/GenBank/DDBJ whole genome shotgun (WGS) entry which is preliminary data.</text>
</comment>
<evidence type="ECO:0000313" key="2">
    <source>
        <dbReference type="EMBL" id="OGY20778.1"/>
    </source>
</evidence>
<dbReference type="STRING" id="1797593.A3A65_01225"/>
<keyword evidence="1" id="KW-0812">Transmembrane</keyword>
<keyword evidence="1" id="KW-0472">Membrane</keyword>
<accession>A0A1G1VZD7</accession>
<sequence length="194" mass="20548">MPEEEKEQIKEEVKIEAGRKKSGNTLIILVSVVIGILLLSFAATKLIGLAGSKVAQQVAEKAIEQSTGADVDISGEGEEVTVKTEEGTFTAGKQEVPENFPDNIPLYPGSEIETSASSAQVISLSLTSQDSFTAIADYYKKNLIEAGWKITEESSLSNAAVLSFENGEQSGVIAITETEDGSSMTISIDLGAEE</sequence>
<organism evidence="2 3">
    <name type="scientific">Candidatus Chisholmbacteria bacterium RIFCSPLOWO2_01_FULL_49_14</name>
    <dbReference type="NCBI Taxonomy" id="1797593"/>
    <lineage>
        <taxon>Bacteria</taxon>
        <taxon>Candidatus Chisholmiibacteriota</taxon>
    </lineage>
</organism>
<proteinExistence type="predicted"/>
<evidence type="ECO:0000313" key="3">
    <source>
        <dbReference type="Proteomes" id="UP000176723"/>
    </source>
</evidence>
<name>A0A1G1VZD7_9BACT</name>